<sequence length="103" mass="10806">MRPARRTLVAVAVAVLLTAGAALFTVHLTADDGPTRAGVIAAIKRDPRTADVPDAATDCLADWYLTYASAEQIDALEKSRPAPPGEQSEEASTAVLECLKEAT</sequence>
<evidence type="ECO:0000313" key="3">
    <source>
        <dbReference type="Proteomes" id="UP000680865"/>
    </source>
</evidence>
<protein>
    <submittedName>
        <fullName evidence="2">Uncharacterized protein</fullName>
    </submittedName>
</protein>
<evidence type="ECO:0000313" key="2">
    <source>
        <dbReference type="EMBL" id="GIM69757.1"/>
    </source>
</evidence>
<organism evidence="2 3">
    <name type="scientific">Winogradskya consettensis</name>
    <dbReference type="NCBI Taxonomy" id="113560"/>
    <lineage>
        <taxon>Bacteria</taxon>
        <taxon>Bacillati</taxon>
        <taxon>Actinomycetota</taxon>
        <taxon>Actinomycetes</taxon>
        <taxon>Micromonosporales</taxon>
        <taxon>Micromonosporaceae</taxon>
        <taxon>Winogradskya</taxon>
    </lineage>
</organism>
<feature type="chain" id="PRO_5039115841" evidence="1">
    <location>
        <begin position="22"/>
        <end position="103"/>
    </location>
</feature>
<name>A0A919SC92_9ACTN</name>
<evidence type="ECO:0000256" key="1">
    <source>
        <dbReference type="SAM" id="SignalP"/>
    </source>
</evidence>
<gene>
    <name evidence="2" type="ORF">Aco04nite_16880</name>
</gene>
<comment type="caution">
    <text evidence="2">The sequence shown here is derived from an EMBL/GenBank/DDBJ whole genome shotgun (WGS) entry which is preliminary data.</text>
</comment>
<dbReference type="Proteomes" id="UP000680865">
    <property type="component" value="Unassembled WGS sequence"/>
</dbReference>
<accession>A0A919SC92</accession>
<dbReference type="AlphaFoldDB" id="A0A919SC92"/>
<dbReference type="EMBL" id="BOQP01000007">
    <property type="protein sequence ID" value="GIM69757.1"/>
    <property type="molecule type" value="Genomic_DNA"/>
</dbReference>
<keyword evidence="3" id="KW-1185">Reference proteome</keyword>
<feature type="signal peptide" evidence="1">
    <location>
        <begin position="1"/>
        <end position="21"/>
    </location>
</feature>
<keyword evidence="1" id="KW-0732">Signal</keyword>
<proteinExistence type="predicted"/>
<reference evidence="2" key="1">
    <citation type="submission" date="2021-03" db="EMBL/GenBank/DDBJ databases">
        <title>Whole genome shotgun sequence of Actinoplanes consettensis NBRC 14913.</title>
        <authorList>
            <person name="Komaki H."/>
            <person name="Tamura T."/>
        </authorList>
    </citation>
    <scope>NUCLEOTIDE SEQUENCE</scope>
    <source>
        <strain evidence="2">NBRC 14913</strain>
    </source>
</reference>
<dbReference type="RefSeq" id="WP_212996618.1">
    <property type="nucleotide sequence ID" value="NZ_BAAATW010000005.1"/>
</dbReference>